<feature type="region of interest" description="Disordered" evidence="1">
    <location>
        <begin position="17"/>
        <end position="42"/>
    </location>
</feature>
<evidence type="ECO:0000313" key="3">
    <source>
        <dbReference type="Proteomes" id="UP000019666"/>
    </source>
</evidence>
<dbReference type="Proteomes" id="UP000019666">
    <property type="component" value="Unassembled WGS sequence"/>
</dbReference>
<protein>
    <submittedName>
        <fullName evidence="2">Uncharacterized protein</fullName>
    </submittedName>
</protein>
<accession>A0A017HCV5</accession>
<reference evidence="2 3" key="1">
    <citation type="submission" date="2013-02" db="EMBL/GenBank/DDBJ databases">
        <authorList>
            <person name="Fiebig A."/>
            <person name="Goeker M."/>
            <person name="Klenk H.-P.P."/>
        </authorList>
    </citation>
    <scope>NUCLEOTIDE SEQUENCE [LARGE SCALE GENOMIC DNA]</scope>
    <source>
        <strain evidence="2 3">DSM 19309</strain>
    </source>
</reference>
<evidence type="ECO:0000256" key="1">
    <source>
        <dbReference type="SAM" id="MobiDB-lite"/>
    </source>
</evidence>
<dbReference type="HOGENOM" id="CLU_3257340_0_0_5"/>
<evidence type="ECO:0000313" key="2">
    <source>
        <dbReference type="EMBL" id="EYD72125.1"/>
    </source>
</evidence>
<gene>
    <name evidence="2" type="ORF">Rumeso_04852</name>
</gene>
<dbReference type="EMBL" id="AOSK01000134">
    <property type="protein sequence ID" value="EYD72125.1"/>
    <property type="molecule type" value="Genomic_DNA"/>
</dbReference>
<organism evidence="2 3">
    <name type="scientific">Rubellimicrobium mesophilum DSM 19309</name>
    <dbReference type="NCBI Taxonomy" id="442562"/>
    <lineage>
        <taxon>Bacteria</taxon>
        <taxon>Pseudomonadati</taxon>
        <taxon>Pseudomonadota</taxon>
        <taxon>Alphaproteobacteria</taxon>
        <taxon>Rhodobacterales</taxon>
        <taxon>Roseobacteraceae</taxon>
        <taxon>Rubellimicrobium</taxon>
    </lineage>
</organism>
<name>A0A017HCV5_9RHOB</name>
<keyword evidence="3" id="KW-1185">Reference proteome</keyword>
<dbReference type="AlphaFoldDB" id="A0A017HCV5"/>
<sequence length="42" mass="4638">MKMNSRVVLIGAVGREQAGDEEQVSEEQAPWRRTVHRTGDGG</sequence>
<comment type="caution">
    <text evidence="2">The sequence shown here is derived from an EMBL/GenBank/DDBJ whole genome shotgun (WGS) entry which is preliminary data.</text>
</comment>
<proteinExistence type="predicted"/>